<dbReference type="EMBL" id="UINC01217033">
    <property type="protein sequence ID" value="SVE43452.1"/>
    <property type="molecule type" value="Genomic_DNA"/>
</dbReference>
<gene>
    <name evidence="1" type="ORF">METZ01_LOCUS496306</name>
</gene>
<dbReference type="SUPFAM" id="SSF48452">
    <property type="entry name" value="TPR-like"/>
    <property type="match status" value="1"/>
</dbReference>
<accession>A0A383DG39</accession>
<protein>
    <submittedName>
        <fullName evidence="1">Uncharacterized protein</fullName>
    </submittedName>
</protein>
<feature type="non-terminal residue" evidence="1">
    <location>
        <position position="1"/>
    </location>
</feature>
<feature type="non-terminal residue" evidence="1">
    <location>
        <position position="126"/>
    </location>
</feature>
<dbReference type="AlphaFoldDB" id="A0A383DG39"/>
<proteinExistence type="predicted"/>
<evidence type="ECO:0000313" key="1">
    <source>
        <dbReference type="EMBL" id="SVE43452.1"/>
    </source>
</evidence>
<name>A0A383DG39_9ZZZZ</name>
<organism evidence="1">
    <name type="scientific">marine metagenome</name>
    <dbReference type="NCBI Taxonomy" id="408172"/>
    <lineage>
        <taxon>unclassified sequences</taxon>
        <taxon>metagenomes</taxon>
        <taxon>ecological metagenomes</taxon>
    </lineage>
</organism>
<sequence length="126" mass="15283">VQEEWNDHTSFQRDELLSFCDFLFEEKLFERCLLTCFQFLYRFPDDPIRPVLLYTIGRSYEEIENYSLAQRYYRRIMNMEPEHSVTFRAAEYRDIYSDLMKGQTKAVVTKTEGSDDPYFLTFRGYS</sequence>
<dbReference type="InterPro" id="IPR011990">
    <property type="entry name" value="TPR-like_helical_dom_sf"/>
</dbReference>
<reference evidence="1" key="1">
    <citation type="submission" date="2018-05" db="EMBL/GenBank/DDBJ databases">
        <authorList>
            <person name="Lanie J.A."/>
            <person name="Ng W.-L."/>
            <person name="Kazmierczak K.M."/>
            <person name="Andrzejewski T.M."/>
            <person name="Davidsen T.M."/>
            <person name="Wayne K.J."/>
            <person name="Tettelin H."/>
            <person name="Glass J.I."/>
            <person name="Rusch D."/>
            <person name="Podicherti R."/>
            <person name="Tsui H.-C.T."/>
            <person name="Winkler M.E."/>
        </authorList>
    </citation>
    <scope>NUCLEOTIDE SEQUENCE</scope>
</reference>
<dbReference type="Gene3D" id="1.25.40.10">
    <property type="entry name" value="Tetratricopeptide repeat domain"/>
    <property type="match status" value="1"/>
</dbReference>
<dbReference type="InterPro" id="IPR019734">
    <property type="entry name" value="TPR_rpt"/>
</dbReference>
<dbReference type="PROSITE" id="PS50005">
    <property type="entry name" value="TPR"/>
    <property type="match status" value="1"/>
</dbReference>